<feature type="compositionally biased region" description="Polar residues" evidence="1">
    <location>
        <begin position="17"/>
        <end position="27"/>
    </location>
</feature>
<keyword evidence="3" id="KW-1185">Reference proteome</keyword>
<dbReference type="Proteomes" id="UP001303473">
    <property type="component" value="Unassembled WGS sequence"/>
</dbReference>
<sequence>MSAAESRGNCGEETARPDSQAQESQDGQMRHQRKRRQQQQEQQHSRLYTFELPVAERAPQGDINPGIASIVDTVALTFELADFDFHDFHIQPATPELGDFQQLAAVGGTESPRAIPENSLQSSMAPFHTPNSNLWGWTAAHNPLLDGLALSSTSLAFPDNILGSRNGFGPSMSVSSENNTSDEATPELQAVSKRTNSLPQLNSHASATLNPAARSFLPQQQSNESASQVKMARGRLQPTNRSSQNSECSGECTKTLSEMLARLDECHTGGDDYEVSLDTLLGLDRELHQTTKRTLTCRRCMEKPSGQTGIMLAIMAQGNLLGLFERQQDVATKESAPLRDMRRTGNQQQQPQQQQNQFGLGCSVSSQFPWTDKSLLVGNFTVNDEVKAVFLRQLLLIYVENLGSILSELGRNADLVLKDVNRKISKEMVADIYRRASFLRGKLWLAG</sequence>
<proteinExistence type="predicted"/>
<feature type="compositionally biased region" description="Polar residues" evidence="1">
    <location>
        <begin position="218"/>
        <end position="228"/>
    </location>
</feature>
<dbReference type="AlphaFoldDB" id="A0AAN6S3C1"/>
<comment type="caution">
    <text evidence="2">The sequence shown here is derived from an EMBL/GenBank/DDBJ whole genome shotgun (WGS) entry which is preliminary data.</text>
</comment>
<feature type="region of interest" description="Disordered" evidence="1">
    <location>
        <begin position="168"/>
        <end position="198"/>
    </location>
</feature>
<protein>
    <submittedName>
        <fullName evidence="2">Uncharacterized protein</fullName>
    </submittedName>
</protein>
<evidence type="ECO:0000256" key="1">
    <source>
        <dbReference type="SAM" id="MobiDB-lite"/>
    </source>
</evidence>
<accession>A0AAN6S3C1</accession>
<feature type="region of interest" description="Disordered" evidence="1">
    <location>
        <begin position="218"/>
        <end position="249"/>
    </location>
</feature>
<name>A0AAN6S3C1_9PEZI</name>
<dbReference type="EMBL" id="MU853829">
    <property type="protein sequence ID" value="KAK3938478.1"/>
    <property type="molecule type" value="Genomic_DNA"/>
</dbReference>
<reference evidence="3" key="1">
    <citation type="journal article" date="2023" name="Mol. Phylogenet. Evol.">
        <title>Genome-scale phylogeny and comparative genomics of the fungal order Sordariales.</title>
        <authorList>
            <person name="Hensen N."/>
            <person name="Bonometti L."/>
            <person name="Westerberg I."/>
            <person name="Brannstrom I.O."/>
            <person name="Guillou S."/>
            <person name="Cros-Aarteil S."/>
            <person name="Calhoun S."/>
            <person name="Haridas S."/>
            <person name="Kuo A."/>
            <person name="Mondo S."/>
            <person name="Pangilinan J."/>
            <person name="Riley R."/>
            <person name="LaButti K."/>
            <person name="Andreopoulos B."/>
            <person name="Lipzen A."/>
            <person name="Chen C."/>
            <person name="Yan M."/>
            <person name="Daum C."/>
            <person name="Ng V."/>
            <person name="Clum A."/>
            <person name="Steindorff A."/>
            <person name="Ohm R.A."/>
            <person name="Martin F."/>
            <person name="Silar P."/>
            <person name="Natvig D.O."/>
            <person name="Lalanne C."/>
            <person name="Gautier V."/>
            <person name="Ament-Velasquez S.L."/>
            <person name="Kruys A."/>
            <person name="Hutchinson M.I."/>
            <person name="Powell A.J."/>
            <person name="Barry K."/>
            <person name="Miller A.N."/>
            <person name="Grigoriev I.V."/>
            <person name="Debuchy R."/>
            <person name="Gladieux P."/>
            <person name="Hiltunen Thoren M."/>
            <person name="Johannesson H."/>
        </authorList>
    </citation>
    <scope>NUCLEOTIDE SEQUENCE [LARGE SCALE GENOMIC DNA]</scope>
    <source>
        <strain evidence="3">CBS 340.73</strain>
    </source>
</reference>
<feature type="compositionally biased region" description="Polar residues" evidence="1">
    <location>
        <begin position="172"/>
        <end position="183"/>
    </location>
</feature>
<evidence type="ECO:0000313" key="2">
    <source>
        <dbReference type="EMBL" id="KAK3938478.1"/>
    </source>
</evidence>
<gene>
    <name evidence="2" type="ORF">QBC46DRAFT_410191</name>
</gene>
<feature type="compositionally biased region" description="Polar residues" evidence="1">
    <location>
        <begin position="237"/>
        <end position="249"/>
    </location>
</feature>
<organism evidence="2 3">
    <name type="scientific">Diplogelasinospora grovesii</name>
    <dbReference type="NCBI Taxonomy" id="303347"/>
    <lineage>
        <taxon>Eukaryota</taxon>
        <taxon>Fungi</taxon>
        <taxon>Dikarya</taxon>
        <taxon>Ascomycota</taxon>
        <taxon>Pezizomycotina</taxon>
        <taxon>Sordariomycetes</taxon>
        <taxon>Sordariomycetidae</taxon>
        <taxon>Sordariales</taxon>
        <taxon>Diplogelasinosporaceae</taxon>
        <taxon>Diplogelasinospora</taxon>
    </lineage>
</organism>
<evidence type="ECO:0000313" key="3">
    <source>
        <dbReference type="Proteomes" id="UP001303473"/>
    </source>
</evidence>
<feature type="region of interest" description="Disordered" evidence="1">
    <location>
        <begin position="1"/>
        <end position="44"/>
    </location>
</feature>